<feature type="region of interest" description="Disordered" evidence="1">
    <location>
        <begin position="402"/>
        <end position="454"/>
    </location>
</feature>
<dbReference type="Proteomes" id="UP000280104">
    <property type="component" value="Chromosome II"/>
</dbReference>
<evidence type="ECO:0000256" key="1">
    <source>
        <dbReference type="SAM" id="MobiDB-lite"/>
    </source>
</evidence>
<dbReference type="PANTHER" id="PTHR33170">
    <property type="entry name" value="DUF4283 DOMAIN-CONTAINING PROTEIN-RELATED"/>
    <property type="match status" value="1"/>
</dbReference>
<feature type="compositionally biased region" description="Basic and acidic residues" evidence="1">
    <location>
        <begin position="242"/>
        <end position="254"/>
    </location>
</feature>
<gene>
    <name evidence="2" type="ORF">CAMPLR22A2D_LOCUS2233</name>
</gene>
<feature type="compositionally biased region" description="Gly residues" evidence="1">
    <location>
        <begin position="403"/>
        <end position="418"/>
    </location>
</feature>
<reference evidence="2 3" key="1">
    <citation type="submission" date="2018-05" db="EMBL/GenBank/DDBJ databases">
        <authorList>
            <person name="Thind KAUR A."/>
        </authorList>
    </citation>
    <scope>NUCLEOTIDE SEQUENCE [LARGE SCALE GENOMIC DNA]</scope>
</reference>
<evidence type="ECO:0000313" key="2">
    <source>
        <dbReference type="EMBL" id="SPT17623.1"/>
    </source>
</evidence>
<accession>A0A7H4LG85</accession>
<dbReference type="AlphaFoldDB" id="A0A7H4LG85"/>
<proteinExistence type="predicted"/>
<organism evidence="2 3">
    <name type="scientific">Triticum aestivum</name>
    <name type="common">Wheat</name>
    <dbReference type="NCBI Taxonomy" id="4565"/>
    <lineage>
        <taxon>Eukaryota</taxon>
        <taxon>Viridiplantae</taxon>
        <taxon>Streptophyta</taxon>
        <taxon>Embryophyta</taxon>
        <taxon>Tracheophyta</taxon>
        <taxon>Spermatophyta</taxon>
        <taxon>Magnoliopsida</taxon>
        <taxon>Liliopsida</taxon>
        <taxon>Poales</taxon>
        <taxon>Poaceae</taxon>
        <taxon>BOP clade</taxon>
        <taxon>Pooideae</taxon>
        <taxon>Triticodae</taxon>
        <taxon>Triticeae</taxon>
        <taxon>Triticinae</taxon>
        <taxon>Triticum</taxon>
    </lineage>
</organism>
<sequence length="467" mass="49530">MGTHWVEKPPMSPPVPAAERQLEQELRAKALSKIMGNAILGEGFFFLPFVQTEGEEVRIPLAADAEVISAVPGLLSVPILEAELPHLFEGEWDWQVTAVGENLFSIVFPNKALLRMATRSGKLFLSLNNILAEIKESLLEEPKAEIMPDVWVKLWGVPPKHRREDRLLAGTVMIGRPMEVDKASLVGLGPVRMRFACRSPAKLRGYVQLWFNSEGFTIRMEAEADGLQGAAPPPPPPASVDKGPDGKDQERDTSMGDDSIDTATWDKLGIKGKEPENGPPAGEAAKDQEERQGVVGSNETRFDQYGSNLSLGLDIDKGVSASCVSEGRSLLVSPTAAGVGGARMVVRSPPPTLDQGGSGIRSHKKTAGRKATPVAPVSPPLVCAGTPASLRPVVMALASPRGSAGGLQGGGGGPGVAGAGQLAPKRRQGQSSCDATRSTPGGSKEHGNRSNGPRCEGNRTLIYIFWL</sequence>
<name>A0A7H4LG85_WHEAT</name>
<feature type="compositionally biased region" description="Polar residues" evidence="1">
    <location>
        <begin position="429"/>
        <end position="441"/>
    </location>
</feature>
<feature type="region of interest" description="Disordered" evidence="1">
    <location>
        <begin position="226"/>
        <end position="293"/>
    </location>
</feature>
<dbReference type="PANTHER" id="PTHR33170:SF2">
    <property type="entry name" value="OS12G0531500 PROTEIN"/>
    <property type="match status" value="1"/>
</dbReference>
<evidence type="ECO:0000313" key="3">
    <source>
        <dbReference type="Proteomes" id="UP000280104"/>
    </source>
</evidence>
<protein>
    <submittedName>
        <fullName evidence="2">Uncharacterized protein</fullName>
    </submittedName>
</protein>
<feature type="region of interest" description="Disordered" evidence="1">
    <location>
        <begin position="342"/>
        <end position="374"/>
    </location>
</feature>
<dbReference type="EMBL" id="LS480641">
    <property type="protein sequence ID" value="SPT17623.1"/>
    <property type="molecule type" value="Genomic_DNA"/>
</dbReference>